<dbReference type="InterPro" id="IPR013196">
    <property type="entry name" value="HTH_11"/>
</dbReference>
<dbReference type="InterPro" id="IPR036390">
    <property type="entry name" value="WH_DNA-bd_sf"/>
</dbReference>
<dbReference type="EMBL" id="BAAAME010000005">
    <property type="protein sequence ID" value="GAA1749066.1"/>
    <property type="molecule type" value="Genomic_DNA"/>
</dbReference>
<dbReference type="RefSeq" id="WP_344203283.1">
    <property type="nucleotide sequence ID" value="NZ_BAAAME010000005.1"/>
</dbReference>
<dbReference type="SUPFAM" id="SSF46785">
    <property type="entry name" value="Winged helix' DNA-binding domain"/>
    <property type="match status" value="1"/>
</dbReference>
<dbReference type="Pfam" id="PF08279">
    <property type="entry name" value="HTH_11"/>
    <property type="match status" value="1"/>
</dbReference>
<proteinExistence type="predicted"/>
<evidence type="ECO:0000259" key="1">
    <source>
        <dbReference type="Pfam" id="PF08279"/>
    </source>
</evidence>
<dbReference type="PANTHER" id="PTHR34580">
    <property type="match status" value="1"/>
</dbReference>
<evidence type="ECO:0000313" key="4">
    <source>
        <dbReference type="Proteomes" id="UP001501057"/>
    </source>
</evidence>
<protein>
    <submittedName>
        <fullName evidence="3">YafY family protein</fullName>
    </submittedName>
</protein>
<dbReference type="PANTHER" id="PTHR34580:SF1">
    <property type="entry name" value="PROTEIN PAFC"/>
    <property type="match status" value="1"/>
</dbReference>
<dbReference type="Proteomes" id="UP001501057">
    <property type="component" value="Unassembled WGS sequence"/>
</dbReference>
<gene>
    <name evidence="3" type="ORF">GCM10009710_31390</name>
</gene>
<comment type="caution">
    <text evidence="3">The sequence shown here is derived from an EMBL/GenBank/DDBJ whole genome shotgun (WGS) entry which is preliminary data.</text>
</comment>
<dbReference type="InterPro" id="IPR026881">
    <property type="entry name" value="WYL_dom"/>
</dbReference>
<dbReference type="Pfam" id="PF13280">
    <property type="entry name" value="WYL"/>
    <property type="match status" value="1"/>
</dbReference>
<dbReference type="InterPro" id="IPR051534">
    <property type="entry name" value="CBASS_pafABC_assoc_protein"/>
</dbReference>
<feature type="domain" description="Helix-turn-helix type 11" evidence="1">
    <location>
        <begin position="6"/>
        <end position="60"/>
    </location>
</feature>
<sequence>MNRTERLYAMREELRRAGSSGRTADQLARHFEISSRTVKRDVSALQLGGFPVYAVTGRHGRYVVDRAATLPPVNFTHTEASALAAAIAAHRGQPFDAQARSALTKVVEAMDAGARSRTVSLTDRIWIDLPDDDGPVTSRRVLEQALVQQLVVTLHVRRDDGVVVRSVDPMILAHTRGRWFLVARCRDRDVIRWYPLDQVVEAHLTARPAEPIDVARIGTPPPTARPVSG</sequence>
<dbReference type="InterPro" id="IPR036388">
    <property type="entry name" value="WH-like_DNA-bd_sf"/>
</dbReference>
<keyword evidence="4" id="KW-1185">Reference proteome</keyword>
<accession>A0ABN2K5X7</accession>
<organism evidence="3 4">
    <name type="scientific">Aeromicrobium alkaliterrae</name>
    <dbReference type="NCBI Taxonomy" id="302168"/>
    <lineage>
        <taxon>Bacteria</taxon>
        <taxon>Bacillati</taxon>
        <taxon>Actinomycetota</taxon>
        <taxon>Actinomycetes</taxon>
        <taxon>Propionibacteriales</taxon>
        <taxon>Nocardioidaceae</taxon>
        <taxon>Aeromicrobium</taxon>
    </lineage>
</organism>
<evidence type="ECO:0000313" key="3">
    <source>
        <dbReference type="EMBL" id="GAA1749066.1"/>
    </source>
</evidence>
<reference evidence="3 4" key="1">
    <citation type="journal article" date="2019" name="Int. J. Syst. Evol. Microbiol.">
        <title>The Global Catalogue of Microorganisms (GCM) 10K type strain sequencing project: providing services to taxonomists for standard genome sequencing and annotation.</title>
        <authorList>
            <consortium name="The Broad Institute Genomics Platform"/>
            <consortium name="The Broad Institute Genome Sequencing Center for Infectious Disease"/>
            <person name="Wu L."/>
            <person name="Ma J."/>
        </authorList>
    </citation>
    <scope>NUCLEOTIDE SEQUENCE [LARGE SCALE GENOMIC DNA]</scope>
    <source>
        <strain evidence="3 4">JCM 13518</strain>
    </source>
</reference>
<evidence type="ECO:0000259" key="2">
    <source>
        <dbReference type="Pfam" id="PF13280"/>
    </source>
</evidence>
<name>A0ABN2K5X7_9ACTN</name>
<feature type="domain" description="WYL" evidence="2">
    <location>
        <begin position="141"/>
        <end position="202"/>
    </location>
</feature>
<dbReference type="PROSITE" id="PS52050">
    <property type="entry name" value="WYL"/>
    <property type="match status" value="1"/>
</dbReference>
<dbReference type="Gene3D" id="1.10.10.10">
    <property type="entry name" value="Winged helix-like DNA-binding domain superfamily/Winged helix DNA-binding domain"/>
    <property type="match status" value="1"/>
</dbReference>